<dbReference type="Gene3D" id="3.10.100.10">
    <property type="entry name" value="Mannose-Binding Protein A, subunit A"/>
    <property type="match status" value="1"/>
</dbReference>
<dbReference type="PROSITE" id="PS50041">
    <property type="entry name" value="C_TYPE_LECTIN_2"/>
    <property type="match status" value="1"/>
</dbReference>
<dbReference type="AlphaFoldDB" id="A0A0K0M9E7"/>
<organism evidence="3">
    <name type="scientific">Ophiomastix wendtii</name>
    <dbReference type="NCBI Taxonomy" id="7623"/>
    <lineage>
        <taxon>Eukaryota</taxon>
        <taxon>Metazoa</taxon>
        <taxon>Echinodermata</taxon>
        <taxon>Eleutherozoa</taxon>
        <taxon>Asterozoa</taxon>
        <taxon>Ophiuroidea</taxon>
        <taxon>Myophiuroidea</taxon>
        <taxon>Metophiurida</taxon>
        <taxon>Ophintegrida</taxon>
        <taxon>Amphilepidida</taxon>
        <taxon>Ophiurina</taxon>
        <taxon>Gnathophiurina</taxon>
        <taxon>Ophiactoidea</taxon>
        <taxon>Ophiocomidae</taxon>
        <taxon>Ophiomastix</taxon>
    </lineage>
</organism>
<dbReference type="EMBL" id="KJ999725">
    <property type="protein sequence ID" value="AJT58575.1"/>
    <property type="molecule type" value="mRNA"/>
</dbReference>
<dbReference type="SMART" id="SM00034">
    <property type="entry name" value="CLECT"/>
    <property type="match status" value="1"/>
</dbReference>
<feature type="domain" description="C-type lectin" evidence="2">
    <location>
        <begin position="35"/>
        <end position="152"/>
    </location>
</feature>
<sequence>MARLTNPAVLVMLISLATLRMVYTAENCRPLWTRFQNNCYRFFGEATTWKEAESSCRQFVTVSKPGHLVSIHSKDENDFVYTLWQSHLISGLRDSDYPGVVDRTNAVLIGLNDLATEGTYAWSDGTLVDFGPYWKPDQPNNYGGNQDCSSMH</sequence>
<name>A0A0K0M9E7_9ECHI</name>
<proteinExistence type="evidence at transcript level"/>
<keyword evidence="1" id="KW-0732">Signal</keyword>
<feature type="chain" id="PRO_5005451225" evidence="1">
    <location>
        <begin position="25"/>
        <end position="152"/>
    </location>
</feature>
<accession>A0A0K0M9E7</accession>
<reference evidence="3" key="1">
    <citation type="submission" date="2014-06" db="EMBL/GenBank/DDBJ databases">
        <title>Three species of the Botryosphaeriales overlap on five unrelated trees in China, with a novel species.</title>
        <authorList>
            <person name="Tian C."/>
            <person name="Fan X."/>
        </authorList>
    </citation>
    <scope>NUCLEOTIDE SEQUENCE</scope>
</reference>
<dbReference type="InterPro" id="IPR001304">
    <property type="entry name" value="C-type_lectin-like"/>
</dbReference>
<evidence type="ECO:0000313" key="3">
    <source>
        <dbReference type="EMBL" id="AJT58575.1"/>
    </source>
</evidence>
<feature type="signal peptide" evidence="1">
    <location>
        <begin position="1"/>
        <end position="24"/>
    </location>
</feature>
<dbReference type="InterPro" id="IPR016186">
    <property type="entry name" value="C-type_lectin-like/link_sf"/>
</dbReference>
<dbReference type="SUPFAM" id="SSF56436">
    <property type="entry name" value="C-type lectin-like"/>
    <property type="match status" value="1"/>
</dbReference>
<dbReference type="InterPro" id="IPR050111">
    <property type="entry name" value="C-type_lectin/snaclec_domain"/>
</dbReference>
<dbReference type="PANTHER" id="PTHR22803">
    <property type="entry name" value="MANNOSE, PHOSPHOLIPASE, LECTIN RECEPTOR RELATED"/>
    <property type="match status" value="1"/>
</dbReference>
<evidence type="ECO:0000256" key="1">
    <source>
        <dbReference type="SAM" id="SignalP"/>
    </source>
</evidence>
<evidence type="ECO:0000259" key="2">
    <source>
        <dbReference type="PROSITE" id="PS50041"/>
    </source>
</evidence>
<dbReference type="Pfam" id="PF00059">
    <property type="entry name" value="Lectin_C"/>
    <property type="match status" value="1"/>
</dbReference>
<protein>
    <submittedName>
        <fullName evidence="3">SM20 protein</fullName>
    </submittedName>
</protein>
<feature type="non-terminal residue" evidence="3">
    <location>
        <position position="152"/>
    </location>
</feature>
<dbReference type="InterPro" id="IPR016187">
    <property type="entry name" value="CTDL_fold"/>
</dbReference>